<evidence type="ECO:0000256" key="7">
    <source>
        <dbReference type="ARBA" id="ARBA00022840"/>
    </source>
</evidence>
<feature type="domain" description="GST C-terminal" evidence="13">
    <location>
        <begin position="502"/>
        <end position="596"/>
    </location>
</feature>
<dbReference type="UniPathway" id="UPA00074">
    <property type="reaction ID" value="UER00131"/>
</dbReference>
<sequence length="596" mass="64687">MSPSAPPAAAAARVASPAKPLLGAPSSRPSRFPYVSMSATSSPRAPPLAAAAGGSGVAAAAPSLLAADPGHREAVLLAARAAMGNCLGETRLDLAVPGLRLAAKGKIGSSERPLVLGAKVRDVYESGEHLVLVTTDRQSAFDRVLASIPFKGQVLNETSLWWFNQTRHITPNAVVSSPDKNVTIAKRCTVFPVEFVVRGFVTGSTDTSLWTVYNNGVRNYCGNALPDGMVKNQKLSANILTPTTKAADHDVPVTPDEIIKSGLMSKENFDEAGSKALSLFAYGQQVALENGLILVDTKYEFGKTADGTIVLIDEVHTPDSSRYWIANSYEDRFKSGLEPENVDKEFLRLWFKNNCNPYEDAVLPEAPEELVCELAWRYIFLFETITNAKFEIPDTQIPSSLAPAAAAEERSSSHGREGREGIRHVGEPDGDPGRVGAPAEGRGVRVRRRGPRQQERDLLRYNPVTKKVPVLVHDGKPIAESTIIVEYIDEAWKGGHPIMPADPYERAQARFWARYAEDKCNAALYLIFTTTGDAQREVVREAQRCLKTLEAALDGRRFFGGDAVGYLDIVVGWLAHSLPVIEECPAPASSPMRSSR</sequence>
<evidence type="ECO:0000256" key="3">
    <source>
        <dbReference type="ARBA" id="ARBA00012217"/>
    </source>
</evidence>
<dbReference type="SUPFAM" id="SSF47616">
    <property type="entry name" value="GST C-terminal domain-like"/>
    <property type="match status" value="1"/>
</dbReference>
<evidence type="ECO:0000256" key="2">
    <source>
        <dbReference type="ARBA" id="ARBA00010190"/>
    </source>
</evidence>
<dbReference type="GO" id="GO:0006749">
    <property type="term" value="P:glutathione metabolic process"/>
    <property type="evidence" value="ECO:0007669"/>
    <property type="project" value="InterPro"/>
</dbReference>
<keyword evidence="5" id="KW-0547">Nucleotide-binding</keyword>
<dbReference type="PROSITE" id="PS01058">
    <property type="entry name" value="SAICAR_SYNTHETASE_2"/>
    <property type="match status" value="1"/>
</dbReference>
<dbReference type="PROSITE" id="PS50404">
    <property type="entry name" value="GST_NTER"/>
    <property type="match status" value="1"/>
</dbReference>
<feature type="region of interest" description="Disordered" evidence="11">
    <location>
        <begin position="401"/>
        <end position="452"/>
    </location>
</feature>
<dbReference type="InterPro" id="IPR028923">
    <property type="entry name" value="SAICAR_synt/ADE2_N"/>
</dbReference>
<feature type="region of interest" description="Disordered" evidence="11">
    <location>
        <begin position="1"/>
        <end position="38"/>
    </location>
</feature>
<feature type="compositionally biased region" description="Low complexity" evidence="11">
    <location>
        <begin position="7"/>
        <end position="20"/>
    </location>
</feature>
<keyword evidence="15" id="KW-1185">Reference proteome</keyword>
<comment type="caution">
    <text evidence="14">The sequence shown here is derived from an EMBL/GenBank/DDBJ whole genome shotgun (WGS) entry which is preliminary data.</text>
</comment>
<evidence type="ECO:0000256" key="5">
    <source>
        <dbReference type="ARBA" id="ARBA00022741"/>
    </source>
</evidence>
<comment type="similarity">
    <text evidence="2">Belongs to the SAICAR synthetase family.</text>
</comment>
<dbReference type="HAMAP" id="MF_00137">
    <property type="entry name" value="SAICAR_synth"/>
    <property type="match status" value="1"/>
</dbReference>
<dbReference type="GO" id="GO:0005524">
    <property type="term" value="F:ATP binding"/>
    <property type="evidence" value="ECO:0007669"/>
    <property type="project" value="UniProtKB-KW"/>
</dbReference>
<dbReference type="SFLD" id="SFLDS00019">
    <property type="entry name" value="Glutathione_Transferase_(cytos"/>
    <property type="match status" value="1"/>
</dbReference>
<evidence type="ECO:0000256" key="6">
    <source>
        <dbReference type="ARBA" id="ARBA00022755"/>
    </source>
</evidence>
<dbReference type="PANTHER" id="PTHR43700">
    <property type="entry name" value="PHOSPHORIBOSYLAMINOIMIDAZOLE-SUCCINOCARBOXAMIDE SYNTHASE"/>
    <property type="match status" value="1"/>
</dbReference>
<feature type="domain" description="GST N-terminal" evidence="12">
    <location>
        <begin position="444"/>
        <end position="496"/>
    </location>
</feature>
<dbReference type="GO" id="GO:0006189">
    <property type="term" value="P:'de novo' IMP biosynthetic process"/>
    <property type="evidence" value="ECO:0007669"/>
    <property type="project" value="UniProtKB-UniPathway"/>
</dbReference>
<keyword evidence="4" id="KW-0436">Ligase</keyword>
<dbReference type="InterPro" id="IPR036282">
    <property type="entry name" value="Glutathione-S-Trfase_C_sf"/>
</dbReference>
<comment type="pathway">
    <text evidence="1">Purine metabolism; IMP biosynthesis via de novo pathway; 5-amino-1-(5-phospho-D-ribosyl)imidazole-4-carboxamide from 5-amino-1-(5-phospho-D-ribosyl)imidazole-4-carboxylate: step 1/2.</text>
</comment>
<evidence type="ECO:0000256" key="8">
    <source>
        <dbReference type="ARBA" id="ARBA00030409"/>
    </source>
</evidence>
<evidence type="ECO:0000256" key="9">
    <source>
        <dbReference type="ARBA" id="ARBA00048475"/>
    </source>
</evidence>
<protein>
    <recommendedName>
        <fullName evidence="10">Phosphoribosylaminoimidazole-succinocarboxamide synthase, chloroplastic</fullName>
        <ecNumber evidence="3">6.3.2.6</ecNumber>
    </recommendedName>
    <alternativeName>
        <fullName evidence="8">SAICAR synthetase</fullName>
    </alternativeName>
</protein>
<gene>
    <name evidence="14" type="ORF">C2845_PM03G00310</name>
</gene>
<dbReference type="FunFam" id="3.30.470.20:FF:000015">
    <property type="entry name" value="Phosphoribosylaminoimidazole-succinocarboxamide synthase"/>
    <property type="match status" value="1"/>
</dbReference>
<keyword evidence="6" id="KW-0658">Purine biosynthesis</keyword>
<dbReference type="PROSITE" id="PS50405">
    <property type="entry name" value="GST_CTER"/>
    <property type="match status" value="1"/>
</dbReference>
<dbReference type="InterPro" id="IPR004045">
    <property type="entry name" value="Glutathione_S-Trfase_N"/>
</dbReference>
<dbReference type="InterPro" id="IPR045074">
    <property type="entry name" value="GST_C_Tau"/>
</dbReference>
<dbReference type="EC" id="6.3.2.6" evidence="3"/>
<dbReference type="SUPFAM" id="SSF52833">
    <property type="entry name" value="Thioredoxin-like"/>
    <property type="match status" value="1"/>
</dbReference>
<evidence type="ECO:0000259" key="12">
    <source>
        <dbReference type="PROSITE" id="PS50404"/>
    </source>
</evidence>
<proteinExistence type="inferred from homology"/>
<dbReference type="Pfam" id="PF02798">
    <property type="entry name" value="GST_N"/>
    <property type="match status" value="1"/>
</dbReference>
<dbReference type="InterPro" id="IPR036249">
    <property type="entry name" value="Thioredoxin-like_sf"/>
</dbReference>
<dbReference type="STRING" id="4540.A0A3L6TDZ1"/>
<dbReference type="PANTHER" id="PTHR43700:SF1">
    <property type="entry name" value="PHOSPHORIBOSYLAMINOIMIDAZOLE-SUCCINOCARBOXAMIDE SYNTHASE"/>
    <property type="match status" value="1"/>
</dbReference>
<dbReference type="InterPro" id="IPR018236">
    <property type="entry name" value="SAICAR_synthetase_CS"/>
</dbReference>
<keyword evidence="7" id="KW-0067">ATP-binding</keyword>
<dbReference type="CDD" id="cd03185">
    <property type="entry name" value="GST_C_Tau"/>
    <property type="match status" value="1"/>
</dbReference>
<dbReference type="CDD" id="cd01414">
    <property type="entry name" value="SAICAR_synt_Sc"/>
    <property type="match status" value="1"/>
</dbReference>
<reference evidence="15" key="1">
    <citation type="journal article" date="2019" name="Nat. Commun.">
        <title>The genome of broomcorn millet.</title>
        <authorList>
            <person name="Zou C."/>
            <person name="Miki D."/>
            <person name="Li D."/>
            <person name="Tang Q."/>
            <person name="Xiao L."/>
            <person name="Rajput S."/>
            <person name="Deng P."/>
            <person name="Jia W."/>
            <person name="Huang R."/>
            <person name="Zhang M."/>
            <person name="Sun Y."/>
            <person name="Hu J."/>
            <person name="Fu X."/>
            <person name="Schnable P.S."/>
            <person name="Li F."/>
            <person name="Zhang H."/>
            <person name="Feng B."/>
            <person name="Zhu X."/>
            <person name="Liu R."/>
            <person name="Schnable J.C."/>
            <person name="Zhu J.-K."/>
            <person name="Zhang H."/>
        </authorList>
    </citation>
    <scope>NUCLEOTIDE SEQUENCE [LARGE SCALE GENOMIC DNA]</scope>
</reference>
<name>A0A3L6TDZ1_PANMI</name>
<evidence type="ECO:0000313" key="14">
    <source>
        <dbReference type="EMBL" id="RLN35503.1"/>
    </source>
</evidence>
<dbReference type="InterPro" id="IPR040079">
    <property type="entry name" value="Glutathione_S-Trfase"/>
</dbReference>
<dbReference type="Gene3D" id="3.30.470.20">
    <property type="entry name" value="ATP-grasp fold, B domain"/>
    <property type="match status" value="1"/>
</dbReference>
<comment type="catalytic activity">
    <reaction evidence="9">
        <text>5-amino-1-(5-phospho-D-ribosyl)imidazole-4-carboxylate + L-aspartate + ATP = (2S)-2-[5-amino-1-(5-phospho-beta-D-ribosyl)imidazole-4-carboxamido]succinate + ADP + phosphate + 2 H(+)</text>
        <dbReference type="Rhea" id="RHEA:22628"/>
        <dbReference type="ChEBI" id="CHEBI:15378"/>
        <dbReference type="ChEBI" id="CHEBI:29991"/>
        <dbReference type="ChEBI" id="CHEBI:30616"/>
        <dbReference type="ChEBI" id="CHEBI:43474"/>
        <dbReference type="ChEBI" id="CHEBI:58443"/>
        <dbReference type="ChEBI" id="CHEBI:77657"/>
        <dbReference type="ChEBI" id="CHEBI:456216"/>
        <dbReference type="EC" id="6.3.2.6"/>
    </reaction>
</comment>
<dbReference type="GO" id="GO:0009570">
    <property type="term" value="C:chloroplast stroma"/>
    <property type="evidence" value="ECO:0007669"/>
    <property type="project" value="TreeGrafter"/>
</dbReference>
<dbReference type="Proteomes" id="UP000275267">
    <property type="component" value="Unassembled WGS sequence"/>
</dbReference>
<dbReference type="AlphaFoldDB" id="A0A3L6TDZ1"/>
<dbReference type="GO" id="GO:0004364">
    <property type="term" value="F:glutathione transferase activity"/>
    <property type="evidence" value="ECO:0007669"/>
    <property type="project" value="InterPro"/>
</dbReference>
<dbReference type="SFLD" id="SFLDG00358">
    <property type="entry name" value="Main_(cytGST)"/>
    <property type="match status" value="1"/>
</dbReference>
<evidence type="ECO:0000256" key="4">
    <source>
        <dbReference type="ARBA" id="ARBA00022598"/>
    </source>
</evidence>
<evidence type="ECO:0000313" key="15">
    <source>
        <dbReference type="Proteomes" id="UP000275267"/>
    </source>
</evidence>
<dbReference type="Gene3D" id="1.20.1050.10">
    <property type="match status" value="1"/>
</dbReference>
<dbReference type="SUPFAM" id="SSF56104">
    <property type="entry name" value="SAICAR synthase-like"/>
    <property type="match status" value="1"/>
</dbReference>
<dbReference type="Gene3D" id="3.30.200.20">
    <property type="entry name" value="Phosphorylase Kinase, domain 1"/>
    <property type="match status" value="1"/>
</dbReference>
<evidence type="ECO:0000256" key="1">
    <source>
        <dbReference type="ARBA" id="ARBA00004672"/>
    </source>
</evidence>
<evidence type="ECO:0000256" key="10">
    <source>
        <dbReference type="ARBA" id="ARBA00073447"/>
    </source>
</evidence>
<dbReference type="Gene3D" id="3.40.30.10">
    <property type="entry name" value="Glutaredoxin"/>
    <property type="match status" value="1"/>
</dbReference>
<dbReference type="EMBL" id="PQIB02000002">
    <property type="protein sequence ID" value="RLN35503.1"/>
    <property type="molecule type" value="Genomic_DNA"/>
</dbReference>
<dbReference type="GO" id="GO:0004639">
    <property type="term" value="F:phosphoribosylaminoimidazolesuccinocarboxamide synthase activity"/>
    <property type="evidence" value="ECO:0007669"/>
    <property type="project" value="UniProtKB-EC"/>
</dbReference>
<dbReference type="NCBIfam" id="NF009251">
    <property type="entry name" value="PRK12607.1"/>
    <property type="match status" value="1"/>
</dbReference>
<accession>A0A3L6TDZ1</accession>
<dbReference type="OrthoDB" id="9991235at2759"/>
<evidence type="ECO:0000259" key="13">
    <source>
        <dbReference type="PROSITE" id="PS50405"/>
    </source>
</evidence>
<dbReference type="InterPro" id="IPR010987">
    <property type="entry name" value="Glutathione-S-Trfase_C-like"/>
</dbReference>
<evidence type="ECO:0000256" key="11">
    <source>
        <dbReference type="SAM" id="MobiDB-lite"/>
    </source>
</evidence>
<dbReference type="Pfam" id="PF01259">
    <property type="entry name" value="SAICAR_synt"/>
    <property type="match status" value="1"/>
</dbReference>
<dbReference type="PROSITE" id="PS01057">
    <property type="entry name" value="SAICAR_SYNTHETASE_1"/>
    <property type="match status" value="1"/>
</dbReference>
<organism evidence="14 15">
    <name type="scientific">Panicum miliaceum</name>
    <name type="common">Proso millet</name>
    <name type="synonym">Broomcorn millet</name>
    <dbReference type="NCBI Taxonomy" id="4540"/>
    <lineage>
        <taxon>Eukaryota</taxon>
        <taxon>Viridiplantae</taxon>
        <taxon>Streptophyta</taxon>
        <taxon>Embryophyta</taxon>
        <taxon>Tracheophyta</taxon>
        <taxon>Spermatophyta</taxon>
        <taxon>Magnoliopsida</taxon>
        <taxon>Liliopsida</taxon>
        <taxon>Poales</taxon>
        <taxon>Poaceae</taxon>
        <taxon>PACMAD clade</taxon>
        <taxon>Panicoideae</taxon>
        <taxon>Panicodae</taxon>
        <taxon>Paniceae</taxon>
        <taxon>Panicinae</taxon>
        <taxon>Panicum</taxon>
        <taxon>Panicum sect. Panicum</taxon>
    </lineage>
</organism>
<feature type="compositionally biased region" description="Basic and acidic residues" evidence="11">
    <location>
        <begin position="407"/>
        <end position="427"/>
    </location>
</feature>
<dbReference type="FunFam" id="3.30.200.20:FF:000199">
    <property type="entry name" value="Phosphoribosylaminoimidazole-succinocarboxamide synthase"/>
    <property type="match status" value="1"/>
</dbReference>